<reference evidence="1" key="2">
    <citation type="journal article" date="2015" name="Data Brief">
        <title>Shoot transcriptome of the giant reed, Arundo donax.</title>
        <authorList>
            <person name="Barrero R.A."/>
            <person name="Guerrero F.D."/>
            <person name="Moolhuijzen P."/>
            <person name="Goolsby J.A."/>
            <person name="Tidwell J."/>
            <person name="Bellgard S.E."/>
            <person name="Bellgard M.I."/>
        </authorList>
    </citation>
    <scope>NUCLEOTIDE SEQUENCE</scope>
    <source>
        <tissue evidence="1">Shoot tissue taken approximately 20 cm above the soil surface</tissue>
    </source>
</reference>
<reference evidence="1" key="1">
    <citation type="submission" date="2014-09" db="EMBL/GenBank/DDBJ databases">
        <authorList>
            <person name="Magalhaes I.L.F."/>
            <person name="Oliveira U."/>
            <person name="Santos F.R."/>
            <person name="Vidigal T.H.D.A."/>
            <person name="Brescovit A.D."/>
            <person name="Santos A.J."/>
        </authorList>
    </citation>
    <scope>NUCLEOTIDE SEQUENCE</scope>
    <source>
        <tissue evidence="1">Shoot tissue taken approximately 20 cm above the soil surface</tissue>
    </source>
</reference>
<dbReference type="AlphaFoldDB" id="A0A0A9B3N8"/>
<organism evidence="1">
    <name type="scientific">Arundo donax</name>
    <name type="common">Giant reed</name>
    <name type="synonym">Donax arundinaceus</name>
    <dbReference type="NCBI Taxonomy" id="35708"/>
    <lineage>
        <taxon>Eukaryota</taxon>
        <taxon>Viridiplantae</taxon>
        <taxon>Streptophyta</taxon>
        <taxon>Embryophyta</taxon>
        <taxon>Tracheophyta</taxon>
        <taxon>Spermatophyta</taxon>
        <taxon>Magnoliopsida</taxon>
        <taxon>Liliopsida</taxon>
        <taxon>Poales</taxon>
        <taxon>Poaceae</taxon>
        <taxon>PACMAD clade</taxon>
        <taxon>Arundinoideae</taxon>
        <taxon>Arundineae</taxon>
        <taxon>Arundo</taxon>
    </lineage>
</organism>
<protein>
    <submittedName>
        <fullName evidence="1">Uncharacterized protein</fullName>
    </submittedName>
</protein>
<evidence type="ECO:0000313" key="1">
    <source>
        <dbReference type="EMBL" id="JAD56753.1"/>
    </source>
</evidence>
<accession>A0A0A9B3N8</accession>
<name>A0A0A9B3N8_ARUDO</name>
<sequence>MFPLKPKQVKCTEQVF</sequence>
<dbReference type="EMBL" id="GBRH01241142">
    <property type="protein sequence ID" value="JAD56753.1"/>
    <property type="molecule type" value="Transcribed_RNA"/>
</dbReference>
<proteinExistence type="predicted"/>